<organism evidence="10 11">
    <name type="scientific">Facklamia lactis</name>
    <dbReference type="NCBI Taxonomy" id="2749967"/>
    <lineage>
        <taxon>Bacteria</taxon>
        <taxon>Bacillati</taxon>
        <taxon>Bacillota</taxon>
        <taxon>Bacilli</taxon>
        <taxon>Lactobacillales</taxon>
        <taxon>Aerococcaceae</taxon>
        <taxon>Facklamia</taxon>
    </lineage>
</organism>
<keyword evidence="3" id="KW-0547">Nucleotide-binding</keyword>
<evidence type="ECO:0000256" key="4">
    <source>
        <dbReference type="ARBA" id="ARBA00022840"/>
    </source>
</evidence>
<keyword evidence="6 7" id="KW-0472">Membrane</keyword>
<accession>A0ABS0LT59</accession>
<comment type="caution">
    <text evidence="10">The sequence shown here is derived from an EMBL/GenBank/DDBJ whole genome shotgun (WGS) entry which is preliminary data.</text>
</comment>
<feature type="transmembrane region" description="Helical" evidence="7">
    <location>
        <begin position="238"/>
        <end position="264"/>
    </location>
</feature>
<dbReference type="Pfam" id="PF00005">
    <property type="entry name" value="ABC_tran"/>
    <property type="match status" value="1"/>
</dbReference>
<evidence type="ECO:0000256" key="1">
    <source>
        <dbReference type="ARBA" id="ARBA00004651"/>
    </source>
</evidence>
<dbReference type="Pfam" id="PF00664">
    <property type="entry name" value="ABC_membrane"/>
    <property type="match status" value="1"/>
</dbReference>
<dbReference type="InterPro" id="IPR003439">
    <property type="entry name" value="ABC_transporter-like_ATP-bd"/>
</dbReference>
<feature type="transmembrane region" description="Helical" evidence="7">
    <location>
        <begin position="152"/>
        <end position="170"/>
    </location>
</feature>
<evidence type="ECO:0000256" key="3">
    <source>
        <dbReference type="ARBA" id="ARBA00022741"/>
    </source>
</evidence>
<dbReference type="InterPro" id="IPR036640">
    <property type="entry name" value="ABC1_TM_sf"/>
</dbReference>
<evidence type="ECO:0000256" key="7">
    <source>
        <dbReference type="SAM" id="Phobius"/>
    </source>
</evidence>
<dbReference type="EMBL" id="JACBXQ010000004">
    <property type="protein sequence ID" value="MBG9986640.1"/>
    <property type="molecule type" value="Genomic_DNA"/>
</dbReference>
<dbReference type="Gene3D" id="1.20.1560.10">
    <property type="entry name" value="ABC transporter type 1, transmembrane domain"/>
    <property type="match status" value="1"/>
</dbReference>
<keyword evidence="11" id="KW-1185">Reference proteome</keyword>
<dbReference type="Gene3D" id="3.40.50.300">
    <property type="entry name" value="P-loop containing nucleotide triphosphate hydrolases"/>
    <property type="match status" value="1"/>
</dbReference>
<dbReference type="PROSITE" id="PS50893">
    <property type="entry name" value="ABC_TRANSPORTER_2"/>
    <property type="match status" value="1"/>
</dbReference>
<comment type="subcellular location">
    <subcellularLocation>
        <location evidence="1">Cell membrane</location>
        <topology evidence="1">Multi-pass membrane protein</topology>
    </subcellularLocation>
</comment>
<dbReference type="InterPro" id="IPR003593">
    <property type="entry name" value="AAA+_ATPase"/>
</dbReference>
<reference evidence="10 11" key="1">
    <citation type="submission" date="2020-07" db="EMBL/GenBank/DDBJ databases">
        <title>Facklamia lactis sp. nov., isolated from raw milk.</title>
        <authorList>
            <person name="Doll E.V."/>
            <person name="Huptas C."/>
            <person name="Staib L."/>
            <person name="Wenning M."/>
            <person name="Scherer S."/>
        </authorList>
    </citation>
    <scope>NUCLEOTIDE SEQUENCE [LARGE SCALE GENOMIC DNA]</scope>
    <source>
        <strain evidence="10 11">DSM 111018</strain>
    </source>
</reference>
<keyword evidence="5 7" id="KW-1133">Transmembrane helix</keyword>
<evidence type="ECO:0000256" key="5">
    <source>
        <dbReference type="ARBA" id="ARBA00022989"/>
    </source>
</evidence>
<dbReference type="CDD" id="cd03228">
    <property type="entry name" value="ABCC_MRP_Like"/>
    <property type="match status" value="1"/>
</dbReference>
<proteinExistence type="predicted"/>
<dbReference type="GO" id="GO:0005524">
    <property type="term" value="F:ATP binding"/>
    <property type="evidence" value="ECO:0007669"/>
    <property type="project" value="UniProtKB-KW"/>
</dbReference>
<feature type="transmembrane region" description="Helical" evidence="7">
    <location>
        <begin position="52"/>
        <end position="74"/>
    </location>
</feature>
<keyword evidence="4 10" id="KW-0067">ATP-binding</keyword>
<evidence type="ECO:0000256" key="2">
    <source>
        <dbReference type="ARBA" id="ARBA00022692"/>
    </source>
</evidence>
<evidence type="ECO:0000313" key="11">
    <source>
        <dbReference type="Proteomes" id="UP000721415"/>
    </source>
</evidence>
<dbReference type="InterPro" id="IPR027417">
    <property type="entry name" value="P-loop_NTPase"/>
</dbReference>
<name>A0ABS0LT59_9LACT</name>
<feature type="domain" description="ABC transporter" evidence="8">
    <location>
        <begin position="325"/>
        <end position="528"/>
    </location>
</feature>
<protein>
    <submittedName>
        <fullName evidence="10">ABC transporter ATP-binding protein</fullName>
    </submittedName>
</protein>
<dbReference type="SUPFAM" id="SSF52540">
    <property type="entry name" value="P-loop containing nucleoside triphosphate hydrolases"/>
    <property type="match status" value="1"/>
</dbReference>
<dbReference type="InterPro" id="IPR011527">
    <property type="entry name" value="ABC1_TM_dom"/>
</dbReference>
<feature type="transmembrane region" description="Helical" evidence="7">
    <location>
        <begin position="128"/>
        <end position="146"/>
    </location>
</feature>
<dbReference type="SMART" id="SM00382">
    <property type="entry name" value="AAA"/>
    <property type="match status" value="1"/>
</dbReference>
<dbReference type="SUPFAM" id="SSF90123">
    <property type="entry name" value="ABC transporter transmembrane region"/>
    <property type="match status" value="1"/>
</dbReference>
<dbReference type="PROSITE" id="PS50929">
    <property type="entry name" value="ABC_TM1F"/>
    <property type="match status" value="1"/>
</dbReference>
<sequence>MITEVLKQHWKQNLFIIMLYGVRAYAIIRSTVLLTDIMNALFFAEYDRFLNAFIYCVLWMGISIILNFIAAVYIEGVKQSQINQLRSNILTQLAHYKYSQFNQRPVGDYVSWLSNDMAVVETQCFDRLYGMISSGALLIFGAIAIWSYHWLLMLVTLIFALIMTVIPKFFKKGLADANKEVSNQNEYTTAKASEWLGGFNTLYVLNSQNLIEKFLMPFFGLLKNSKVHLEKKRATMDAWVQVAAVVFQYAIIFGCGLLIIGGALTAGSIFSIGDLTGNFFGNTNYVINQLAGFNAVLKLFDKVEEVEEVSEEKEITTPPLTGIDLELQNLSYHFGDRQLTYPDMSFKAGGKYALIGPSGSGKSTLFKILLRQLPDYQGSIRLNGQELKQIPERELYQCLAYVPQKTYLFNLDIRANILLERDYQAEYYQELIQVMQLEELIKVMEAKEETVGQEGSRISGGQGQRVGLARGLVQKAPILLVDEGTSSLDLSLRESIERYLLNLDHATVIFITHHLTDDYARQLNQVYHL</sequence>
<dbReference type="PANTHER" id="PTHR43394:SF1">
    <property type="entry name" value="ATP-BINDING CASSETTE SUB-FAMILY B MEMBER 10, MITOCHONDRIAL"/>
    <property type="match status" value="1"/>
</dbReference>
<evidence type="ECO:0000313" key="10">
    <source>
        <dbReference type="EMBL" id="MBG9986640.1"/>
    </source>
</evidence>
<keyword evidence="2 7" id="KW-0812">Transmembrane</keyword>
<gene>
    <name evidence="10" type="ORF">HZY91_06995</name>
</gene>
<evidence type="ECO:0000259" key="8">
    <source>
        <dbReference type="PROSITE" id="PS50893"/>
    </source>
</evidence>
<dbReference type="InterPro" id="IPR039421">
    <property type="entry name" value="Type_1_exporter"/>
</dbReference>
<evidence type="ECO:0000259" key="9">
    <source>
        <dbReference type="PROSITE" id="PS50929"/>
    </source>
</evidence>
<feature type="domain" description="ABC transmembrane type-1" evidence="9">
    <location>
        <begin position="14"/>
        <end position="295"/>
    </location>
</feature>
<feature type="transmembrane region" description="Helical" evidence="7">
    <location>
        <begin position="12"/>
        <end position="32"/>
    </location>
</feature>
<evidence type="ECO:0000256" key="6">
    <source>
        <dbReference type="ARBA" id="ARBA00023136"/>
    </source>
</evidence>
<dbReference type="PANTHER" id="PTHR43394">
    <property type="entry name" value="ATP-DEPENDENT PERMEASE MDL1, MITOCHONDRIAL"/>
    <property type="match status" value="1"/>
</dbReference>
<dbReference type="RefSeq" id="WP_197115563.1">
    <property type="nucleotide sequence ID" value="NZ_JACBXQ010000004.1"/>
</dbReference>
<dbReference type="Proteomes" id="UP000721415">
    <property type="component" value="Unassembled WGS sequence"/>
</dbReference>